<evidence type="ECO:0000313" key="3">
    <source>
        <dbReference type="Proteomes" id="UP001596378"/>
    </source>
</evidence>
<evidence type="ECO:0000256" key="1">
    <source>
        <dbReference type="SAM" id="MobiDB-lite"/>
    </source>
</evidence>
<proteinExistence type="predicted"/>
<evidence type="ECO:0000313" key="2">
    <source>
        <dbReference type="EMBL" id="MFC7152487.1"/>
    </source>
</evidence>
<protein>
    <submittedName>
        <fullName evidence="2">Uncharacterized protein</fullName>
    </submittedName>
</protein>
<keyword evidence="3" id="KW-1185">Reference proteome</keyword>
<comment type="caution">
    <text evidence="2">The sequence shown here is derived from an EMBL/GenBank/DDBJ whole genome shotgun (WGS) entry which is preliminary data.</text>
</comment>
<sequence>MSRKAEDAGAQPAKHSKANLLQSKRFTPQQKDYLRALLQDGETYSVSEAEQLLQKYLKQEAK</sequence>
<gene>
    <name evidence="2" type="ORF">ACFQMJ_28460</name>
</gene>
<organism evidence="2 3">
    <name type="scientific">Cohnella cellulosilytica</name>
    <dbReference type="NCBI Taxonomy" id="986710"/>
    <lineage>
        <taxon>Bacteria</taxon>
        <taxon>Bacillati</taxon>
        <taxon>Bacillota</taxon>
        <taxon>Bacilli</taxon>
        <taxon>Bacillales</taxon>
        <taxon>Paenibacillaceae</taxon>
        <taxon>Cohnella</taxon>
    </lineage>
</organism>
<dbReference type="RefSeq" id="WP_378044085.1">
    <property type="nucleotide sequence ID" value="NZ_JBHMDN010000002.1"/>
</dbReference>
<dbReference type="EMBL" id="JBHTAI010000023">
    <property type="protein sequence ID" value="MFC7152487.1"/>
    <property type="molecule type" value="Genomic_DNA"/>
</dbReference>
<dbReference type="Proteomes" id="UP001596378">
    <property type="component" value="Unassembled WGS sequence"/>
</dbReference>
<feature type="region of interest" description="Disordered" evidence="1">
    <location>
        <begin position="1"/>
        <end position="26"/>
    </location>
</feature>
<accession>A0ABW2FLZ2</accession>
<name>A0ABW2FLZ2_9BACL</name>
<reference evidence="3" key="1">
    <citation type="journal article" date="2019" name="Int. J. Syst. Evol. Microbiol.">
        <title>The Global Catalogue of Microorganisms (GCM) 10K type strain sequencing project: providing services to taxonomists for standard genome sequencing and annotation.</title>
        <authorList>
            <consortium name="The Broad Institute Genomics Platform"/>
            <consortium name="The Broad Institute Genome Sequencing Center for Infectious Disease"/>
            <person name="Wu L."/>
            <person name="Ma J."/>
        </authorList>
    </citation>
    <scope>NUCLEOTIDE SEQUENCE [LARGE SCALE GENOMIC DNA]</scope>
    <source>
        <strain evidence="3">KCTC 12907</strain>
    </source>
</reference>